<feature type="domain" description="Apple" evidence="7">
    <location>
        <begin position="12"/>
        <end position="90"/>
    </location>
</feature>
<feature type="domain" description="SRCR" evidence="5">
    <location>
        <begin position="186"/>
        <end position="284"/>
    </location>
</feature>
<evidence type="ECO:0000313" key="9">
    <source>
        <dbReference type="RefSeq" id="XP_022294247.1"/>
    </source>
</evidence>
<dbReference type="PRINTS" id="PR00258">
    <property type="entry name" value="SPERACTRCPTR"/>
</dbReference>
<dbReference type="Pfam" id="PF00530">
    <property type="entry name" value="SRCR"/>
    <property type="match status" value="1"/>
</dbReference>
<dbReference type="KEGG" id="cvn:111104533"/>
<dbReference type="GeneID" id="111104533"/>
<dbReference type="Proteomes" id="UP000694844">
    <property type="component" value="Chromosome 7"/>
</dbReference>
<dbReference type="Gene3D" id="2.10.70.10">
    <property type="entry name" value="Complement Module, domain 1"/>
    <property type="match status" value="1"/>
</dbReference>
<evidence type="ECO:0000256" key="1">
    <source>
        <dbReference type="ARBA" id="ARBA00022729"/>
    </source>
</evidence>
<dbReference type="SUPFAM" id="SSF57414">
    <property type="entry name" value="Hairpin loop containing domain-like"/>
    <property type="match status" value="1"/>
</dbReference>
<dbReference type="InterPro" id="IPR000436">
    <property type="entry name" value="Sushi_SCR_CCP_dom"/>
</dbReference>
<protein>
    <submittedName>
        <fullName evidence="9">Complement factor I-like</fullName>
    </submittedName>
</protein>
<dbReference type="SUPFAM" id="SSF56487">
    <property type="entry name" value="SRCR-like"/>
    <property type="match status" value="1"/>
</dbReference>
<dbReference type="InterPro" id="IPR036772">
    <property type="entry name" value="SRCR-like_dom_sf"/>
</dbReference>
<evidence type="ECO:0000256" key="4">
    <source>
        <dbReference type="PROSITE-ProRule" id="PRU00302"/>
    </source>
</evidence>
<keyword evidence="1" id="KW-0732">Signal</keyword>
<evidence type="ECO:0000259" key="6">
    <source>
        <dbReference type="PROSITE" id="PS50923"/>
    </source>
</evidence>
<reference evidence="9" key="1">
    <citation type="submission" date="2025-08" db="UniProtKB">
        <authorList>
            <consortium name="RefSeq"/>
        </authorList>
    </citation>
    <scope>IDENTIFICATION</scope>
    <source>
        <tissue evidence="9">Whole sample</tissue>
    </source>
</reference>
<dbReference type="PANTHER" id="PTHR48071:SF18">
    <property type="entry name" value="DELETED IN MALIGNANT BRAIN TUMORS 1 PROTEIN-RELATED"/>
    <property type="match status" value="1"/>
</dbReference>
<accession>A0A8B8AS57</accession>
<feature type="disulfide bond" evidence="3">
    <location>
        <begin position="255"/>
        <end position="265"/>
    </location>
</feature>
<name>A0A8B8AS57_CRAVI</name>
<dbReference type="InterPro" id="IPR003609">
    <property type="entry name" value="Pan_app"/>
</dbReference>
<dbReference type="InterPro" id="IPR035976">
    <property type="entry name" value="Sushi/SCR/CCP_sf"/>
</dbReference>
<dbReference type="OrthoDB" id="422749at2759"/>
<organism evidence="8 9">
    <name type="scientific">Crassostrea virginica</name>
    <name type="common">Eastern oyster</name>
    <dbReference type="NCBI Taxonomy" id="6565"/>
    <lineage>
        <taxon>Eukaryota</taxon>
        <taxon>Metazoa</taxon>
        <taxon>Spiralia</taxon>
        <taxon>Lophotrochozoa</taxon>
        <taxon>Mollusca</taxon>
        <taxon>Bivalvia</taxon>
        <taxon>Autobranchia</taxon>
        <taxon>Pteriomorphia</taxon>
        <taxon>Ostreida</taxon>
        <taxon>Ostreoidea</taxon>
        <taxon>Ostreidae</taxon>
        <taxon>Crassostrea</taxon>
    </lineage>
</organism>
<dbReference type="PROSITE" id="PS50923">
    <property type="entry name" value="SUSHI"/>
    <property type="match status" value="1"/>
</dbReference>
<dbReference type="Pfam" id="PF00084">
    <property type="entry name" value="Sushi"/>
    <property type="match status" value="1"/>
</dbReference>
<proteinExistence type="predicted"/>
<comment type="caution">
    <text evidence="3">Lacks conserved residue(s) required for the propagation of feature annotation.</text>
</comment>
<keyword evidence="2 3" id="KW-1015">Disulfide bond</keyword>
<evidence type="ECO:0000256" key="3">
    <source>
        <dbReference type="PROSITE-ProRule" id="PRU00196"/>
    </source>
</evidence>
<dbReference type="CDD" id="cd00033">
    <property type="entry name" value="CCP"/>
    <property type="match status" value="1"/>
</dbReference>
<dbReference type="PANTHER" id="PTHR48071">
    <property type="entry name" value="SRCR DOMAIN-CONTAINING PROTEIN"/>
    <property type="match status" value="1"/>
</dbReference>
<gene>
    <name evidence="9" type="primary">LOC111104533</name>
</gene>
<dbReference type="Gene3D" id="3.50.4.10">
    <property type="entry name" value="Hepatocyte Growth Factor"/>
    <property type="match status" value="1"/>
</dbReference>
<dbReference type="InterPro" id="IPR001190">
    <property type="entry name" value="SRCR"/>
</dbReference>
<dbReference type="SMART" id="SM00202">
    <property type="entry name" value="SR"/>
    <property type="match status" value="1"/>
</dbReference>
<dbReference type="RefSeq" id="XP_022294247.1">
    <property type="nucleotide sequence ID" value="XM_022438539.1"/>
</dbReference>
<evidence type="ECO:0000259" key="7">
    <source>
        <dbReference type="PROSITE" id="PS50948"/>
    </source>
</evidence>
<dbReference type="FunFam" id="3.10.250.10:FF:000001">
    <property type="entry name" value="Lysyl oxidase 4 isoform X1"/>
    <property type="match status" value="1"/>
</dbReference>
<dbReference type="AlphaFoldDB" id="A0A8B8AS57"/>
<sequence length="284" mass="31332">MLCTLVKTTDICPKTNWDNYTDGKKLPEFPIKIFENIGLQSCYRECLAHGNCFSVNFNRKELMCQLINEKASHLKSLLDDENFIYMEITDADTVSAGGKTCGNEVCNNYSTCIRISSQKMKCIATDCADPYPLLDNGFISERTYDPISATYGCNSGFIGVGSGNTITCRPGGKWSTLSYVCKDQAIRLGNSSVSNEGLLYVYLNGEWGTVCDDGFGMVEANVSCRTLGFQRAVDCHRSAMLGIGSGAILMDEVRCSGYEESLFNCRYITDHDCVHEEDVGVTCE</sequence>
<keyword evidence="8" id="KW-1185">Reference proteome</keyword>
<dbReference type="PROSITE" id="PS50287">
    <property type="entry name" value="SRCR_2"/>
    <property type="match status" value="1"/>
</dbReference>
<evidence type="ECO:0000313" key="8">
    <source>
        <dbReference type="Proteomes" id="UP000694844"/>
    </source>
</evidence>
<evidence type="ECO:0000256" key="2">
    <source>
        <dbReference type="ARBA" id="ARBA00023157"/>
    </source>
</evidence>
<dbReference type="Gene3D" id="3.10.250.10">
    <property type="entry name" value="SRCR-like domain"/>
    <property type="match status" value="1"/>
</dbReference>
<evidence type="ECO:0000259" key="5">
    <source>
        <dbReference type="PROSITE" id="PS50287"/>
    </source>
</evidence>
<dbReference type="PROSITE" id="PS50948">
    <property type="entry name" value="PAN"/>
    <property type="match status" value="1"/>
</dbReference>
<dbReference type="SUPFAM" id="SSF57535">
    <property type="entry name" value="Complement control module/SCR domain"/>
    <property type="match status" value="1"/>
</dbReference>
<dbReference type="SMART" id="SM00032">
    <property type="entry name" value="CCP"/>
    <property type="match status" value="1"/>
</dbReference>
<dbReference type="Pfam" id="PF00024">
    <property type="entry name" value="PAN_1"/>
    <property type="match status" value="1"/>
</dbReference>
<dbReference type="GO" id="GO:0016020">
    <property type="term" value="C:membrane"/>
    <property type="evidence" value="ECO:0007669"/>
    <property type="project" value="InterPro"/>
</dbReference>
<keyword evidence="4" id="KW-0768">Sushi</keyword>
<feature type="domain" description="Sushi" evidence="6">
    <location>
        <begin position="125"/>
        <end position="183"/>
    </location>
</feature>